<dbReference type="EMBL" id="CP024785">
    <property type="protein sequence ID" value="AUB36082.1"/>
    <property type="molecule type" value="Genomic_DNA"/>
</dbReference>
<dbReference type="KEGG" id="nfl:COO91_01981"/>
<dbReference type="Proteomes" id="UP000232003">
    <property type="component" value="Chromosome"/>
</dbReference>
<reference evidence="1 2" key="1">
    <citation type="submission" date="2017-11" db="EMBL/GenBank/DDBJ databases">
        <title>Complete genome of a free-living desiccation-tolerant cyanobacterium and its photosynthetic adaptation to extreme terrestrial habitat.</title>
        <authorList>
            <person name="Shang J."/>
        </authorList>
    </citation>
    <scope>NUCLEOTIDE SEQUENCE [LARGE SCALE GENOMIC DNA]</scope>
    <source>
        <strain evidence="1 2">CCNUN1</strain>
    </source>
</reference>
<proteinExistence type="predicted"/>
<keyword evidence="2" id="KW-1185">Reference proteome</keyword>
<name>A0A2K8SKW2_9NOSO</name>
<accession>A0A2K8SKW2</accession>
<evidence type="ECO:0000313" key="1">
    <source>
        <dbReference type="EMBL" id="AUB36082.1"/>
    </source>
</evidence>
<evidence type="ECO:0000313" key="2">
    <source>
        <dbReference type="Proteomes" id="UP000232003"/>
    </source>
</evidence>
<gene>
    <name evidence="1" type="ORF">COO91_01981</name>
</gene>
<sequence length="38" mass="4275">MVTPSQPKYLLKFLEKQVEDICFDDTVNCSSSIYSSTG</sequence>
<dbReference type="AlphaFoldDB" id="A0A2K8SKW2"/>
<protein>
    <submittedName>
        <fullName evidence="1">Uncharacterized protein</fullName>
    </submittedName>
</protein>
<organism evidence="1 2">
    <name type="scientific">Nostoc flagelliforme CCNUN1</name>
    <dbReference type="NCBI Taxonomy" id="2038116"/>
    <lineage>
        <taxon>Bacteria</taxon>
        <taxon>Bacillati</taxon>
        <taxon>Cyanobacteriota</taxon>
        <taxon>Cyanophyceae</taxon>
        <taxon>Nostocales</taxon>
        <taxon>Nostocaceae</taxon>
        <taxon>Nostoc</taxon>
    </lineage>
</organism>